<accession>A0A2W1NS24</accession>
<evidence type="ECO:0000313" key="6">
    <source>
        <dbReference type="EMBL" id="PZE21593.1"/>
    </source>
</evidence>
<dbReference type="RefSeq" id="WP_089198735.1">
    <property type="nucleotide sequence ID" value="NZ_NHRJ02000002.1"/>
</dbReference>
<comment type="cofactor">
    <cofactor evidence="3">
        <name>(R)-lipoate</name>
        <dbReference type="ChEBI" id="CHEBI:83088"/>
    </cofactor>
    <text evidence="3">Binds 1 lipoyl cofactor covalently.</text>
</comment>
<feature type="domain" description="Lipoyl-binding" evidence="5">
    <location>
        <begin position="24"/>
        <end position="106"/>
    </location>
</feature>
<comment type="function">
    <text evidence="3">Is also involved in protein lipoylation via its role as an octanoyl/lipoyl carrier protein intermediate.</text>
</comment>
<sequence>MSEVREGLLYSEDHEWMQMLDPRTVRVGISDFAQCQLGDVVFIELPEVGAAIHAGQNIGTIESVKTVSDLIAPVSGTVTKVNAVLIDQPELVNEQPYHLGWMVEIECTEAAQAEIANLMDSEQYQAYIDEQP</sequence>
<dbReference type="HAMAP" id="MF_00272">
    <property type="entry name" value="GcvH"/>
    <property type="match status" value="1"/>
</dbReference>
<dbReference type="Gene3D" id="2.40.50.100">
    <property type="match status" value="1"/>
</dbReference>
<dbReference type="InterPro" id="IPR011053">
    <property type="entry name" value="Single_hybrid_motif"/>
</dbReference>
<dbReference type="NCBIfam" id="NF002270">
    <property type="entry name" value="PRK01202.1"/>
    <property type="match status" value="1"/>
</dbReference>
<evidence type="ECO:0000259" key="5">
    <source>
        <dbReference type="PROSITE" id="PS50968"/>
    </source>
</evidence>
<evidence type="ECO:0000256" key="1">
    <source>
        <dbReference type="ARBA" id="ARBA00009249"/>
    </source>
</evidence>
<dbReference type="PROSITE" id="PS00189">
    <property type="entry name" value="LIPOYL"/>
    <property type="match status" value="1"/>
</dbReference>
<dbReference type="GO" id="GO:0005960">
    <property type="term" value="C:glycine cleavage complex"/>
    <property type="evidence" value="ECO:0007669"/>
    <property type="project" value="InterPro"/>
</dbReference>
<keyword evidence="2 3" id="KW-0450">Lipoyl</keyword>
<name>A0A2W1NS24_PAEXE</name>
<dbReference type="InterPro" id="IPR002930">
    <property type="entry name" value="GCV_H"/>
</dbReference>
<dbReference type="PROSITE" id="PS50968">
    <property type="entry name" value="BIOTINYL_LIPOYL"/>
    <property type="match status" value="1"/>
</dbReference>
<dbReference type="EMBL" id="NHRJ02000002">
    <property type="protein sequence ID" value="PZE21593.1"/>
    <property type="molecule type" value="Genomic_DNA"/>
</dbReference>
<evidence type="ECO:0000256" key="2">
    <source>
        <dbReference type="ARBA" id="ARBA00022823"/>
    </source>
</evidence>
<dbReference type="InterPro" id="IPR003016">
    <property type="entry name" value="2-oxoA_DH_lipoyl-BS"/>
</dbReference>
<comment type="subunit">
    <text evidence="3">The glycine cleavage system is composed of four proteins: P, T, L and H.</text>
</comment>
<dbReference type="GO" id="GO:0019464">
    <property type="term" value="P:glycine decarboxylation via glycine cleavage system"/>
    <property type="evidence" value="ECO:0007669"/>
    <property type="project" value="UniProtKB-UniRule"/>
</dbReference>
<dbReference type="GO" id="GO:0005737">
    <property type="term" value="C:cytoplasm"/>
    <property type="evidence" value="ECO:0007669"/>
    <property type="project" value="TreeGrafter"/>
</dbReference>
<organism evidence="6 7">
    <name type="scientific">Paenibacillus xerothermodurans</name>
    <dbReference type="NCBI Taxonomy" id="1977292"/>
    <lineage>
        <taxon>Bacteria</taxon>
        <taxon>Bacillati</taxon>
        <taxon>Bacillota</taxon>
        <taxon>Bacilli</taxon>
        <taxon>Bacillales</taxon>
        <taxon>Paenibacillaceae</taxon>
        <taxon>Paenibacillus</taxon>
    </lineage>
</organism>
<dbReference type="Pfam" id="PF01597">
    <property type="entry name" value="GCV_H"/>
    <property type="match status" value="1"/>
</dbReference>
<dbReference type="NCBIfam" id="TIGR00527">
    <property type="entry name" value="gcvH"/>
    <property type="match status" value="1"/>
</dbReference>
<comment type="similarity">
    <text evidence="1 3">Belongs to the GcvH family.</text>
</comment>
<evidence type="ECO:0000313" key="7">
    <source>
        <dbReference type="Proteomes" id="UP000214746"/>
    </source>
</evidence>
<dbReference type="InterPro" id="IPR033753">
    <property type="entry name" value="GCV_H/Fam206"/>
</dbReference>
<proteinExistence type="inferred from homology"/>
<dbReference type="PANTHER" id="PTHR11715:SF3">
    <property type="entry name" value="GLYCINE CLEAVAGE SYSTEM H PROTEIN-RELATED"/>
    <property type="match status" value="1"/>
</dbReference>
<dbReference type="InterPro" id="IPR017453">
    <property type="entry name" value="GCV_H_sub"/>
</dbReference>
<dbReference type="SUPFAM" id="SSF51230">
    <property type="entry name" value="Single hybrid motif"/>
    <property type="match status" value="1"/>
</dbReference>
<dbReference type="InterPro" id="IPR000089">
    <property type="entry name" value="Biotin_lipoyl"/>
</dbReference>
<evidence type="ECO:0000256" key="3">
    <source>
        <dbReference type="HAMAP-Rule" id="MF_00272"/>
    </source>
</evidence>
<dbReference type="Proteomes" id="UP000214746">
    <property type="component" value="Unassembled WGS sequence"/>
</dbReference>
<comment type="caution">
    <text evidence="6">The sequence shown here is derived from an EMBL/GenBank/DDBJ whole genome shotgun (WGS) entry which is preliminary data.</text>
</comment>
<feature type="modified residue" description="N6-lipoyllysine" evidence="3 4">
    <location>
        <position position="65"/>
    </location>
</feature>
<comment type="function">
    <text evidence="3">The glycine cleavage system catalyzes the degradation of glycine. The H protein shuttles the methylamine group of glycine from the P protein to the T protein.</text>
</comment>
<protein>
    <recommendedName>
        <fullName evidence="3">Glycine cleavage system H protein</fullName>
    </recommendedName>
    <alternativeName>
        <fullName evidence="3">Octanoyl/lipoyl carrier protein</fullName>
    </alternativeName>
</protein>
<dbReference type="OrthoDB" id="9796712at2"/>
<gene>
    <name evidence="3 6" type="primary">gcvH</name>
    <name evidence="6" type="ORF">CBW46_003950</name>
</gene>
<dbReference type="CDD" id="cd06848">
    <property type="entry name" value="GCS_H"/>
    <property type="match status" value="1"/>
</dbReference>
<keyword evidence="7" id="KW-1185">Reference proteome</keyword>
<dbReference type="PANTHER" id="PTHR11715">
    <property type="entry name" value="GLYCINE CLEAVAGE SYSTEM H PROTEIN"/>
    <property type="match status" value="1"/>
</dbReference>
<reference evidence="6" key="1">
    <citation type="submission" date="2018-06" db="EMBL/GenBank/DDBJ databases">
        <title>Paenibacillus xerothermodurans sp. nov. an extremely dry heat resistant spore forming bacterium isolated from the soil of Cape Canaveral, Florida.</title>
        <authorList>
            <person name="Seuylemezian A."/>
            <person name="Kaur N."/>
            <person name="Patil P."/>
            <person name="Patil P."/>
            <person name="Mayilraj S."/>
            <person name="Vaishampayan P."/>
        </authorList>
    </citation>
    <scope>NUCLEOTIDE SEQUENCE [LARGE SCALE GENOMIC DNA]</scope>
    <source>
        <strain evidence="6">ATCC 27380</strain>
    </source>
</reference>
<dbReference type="GO" id="GO:0009249">
    <property type="term" value="P:protein lipoylation"/>
    <property type="evidence" value="ECO:0007669"/>
    <property type="project" value="UniProtKB-UniRule"/>
</dbReference>
<evidence type="ECO:0000256" key="4">
    <source>
        <dbReference type="PIRSR" id="PIRSR617453-50"/>
    </source>
</evidence>
<dbReference type="AlphaFoldDB" id="A0A2W1NS24"/>